<feature type="compositionally biased region" description="Basic residues" evidence="2">
    <location>
        <begin position="294"/>
        <end position="312"/>
    </location>
</feature>
<proteinExistence type="predicted"/>
<dbReference type="AlphaFoldDB" id="A0A2U9T444"/>
<name>A0A2U9T444_9GAMM</name>
<dbReference type="Pfam" id="PF11740">
    <property type="entry name" value="KfrA_N"/>
    <property type="match status" value="1"/>
</dbReference>
<feature type="region of interest" description="Disordered" evidence="2">
    <location>
        <begin position="288"/>
        <end position="312"/>
    </location>
</feature>
<feature type="domain" description="KfrA N-terminal DNA-binding" evidence="3">
    <location>
        <begin position="6"/>
        <end position="126"/>
    </location>
</feature>
<keyword evidence="1" id="KW-0175">Coiled coil</keyword>
<organism evidence="4 5">
    <name type="scientific">Marilutibacter maris</name>
    <dbReference type="NCBI Taxonomy" id="1605891"/>
    <lineage>
        <taxon>Bacteria</taxon>
        <taxon>Pseudomonadati</taxon>
        <taxon>Pseudomonadota</taxon>
        <taxon>Gammaproteobacteria</taxon>
        <taxon>Lysobacterales</taxon>
        <taxon>Lysobacteraceae</taxon>
        <taxon>Marilutibacter</taxon>
    </lineage>
</organism>
<keyword evidence="5" id="KW-1185">Reference proteome</keyword>
<dbReference type="Proteomes" id="UP000249447">
    <property type="component" value="Chromosome"/>
</dbReference>
<evidence type="ECO:0000256" key="2">
    <source>
        <dbReference type="SAM" id="MobiDB-lite"/>
    </source>
</evidence>
<dbReference type="EMBL" id="CP029843">
    <property type="protein sequence ID" value="AWV07283.1"/>
    <property type="molecule type" value="Genomic_DNA"/>
</dbReference>
<feature type="coiled-coil region" evidence="1">
    <location>
        <begin position="205"/>
        <end position="278"/>
    </location>
</feature>
<dbReference type="InterPro" id="IPR021104">
    <property type="entry name" value="KfrA_DNA-bd_N"/>
</dbReference>
<gene>
    <name evidence="4" type="ORF">C9I47_1583</name>
</gene>
<feature type="coiled-coil region" evidence="1">
    <location>
        <begin position="99"/>
        <end position="168"/>
    </location>
</feature>
<evidence type="ECO:0000259" key="3">
    <source>
        <dbReference type="Pfam" id="PF11740"/>
    </source>
</evidence>
<dbReference type="RefSeq" id="WP_111266397.1">
    <property type="nucleotide sequence ID" value="NZ_CP029843.1"/>
</dbReference>
<sequence length="312" mass="34339">MARGITEQDVHSAADELVAVGERPTIERIRAHLGTGSPNTITRWLDTWWQRLGDRLQAQQHRAAIPDAPEAVAAMAGEWWALALEHARAAAHESIASDRVALQTDRDALQKEREEFAAEAAALHEQMEAAVQAERLASIQAAELQRLASQLEAQVEEMARQRDAALARASESDAARQAIDVRVQELQDAARSERASLAQHVQAVEDRAHAEIDRARQEAKELQSRLAAITKEHATTTKVLEEIAEQAKSKAADAVRDADAQRARADALEAQLAKLQDLPAALEAVWRRSEVHKPARKASTKKARSAHLSTKR</sequence>
<dbReference type="KEGG" id="lmb:C9I47_1583"/>
<reference evidence="4 5" key="1">
    <citation type="submission" date="2018-05" db="EMBL/GenBank/DDBJ databases">
        <title>The complete genome of Lysobacter maris HZ9B, a marine bacterium antagonistic against terrestrial plant pathogens.</title>
        <authorList>
            <person name="Zhang X.-Q."/>
        </authorList>
    </citation>
    <scope>NUCLEOTIDE SEQUENCE [LARGE SCALE GENOMIC DNA]</scope>
    <source>
        <strain evidence="4 5">HZ9B</strain>
    </source>
</reference>
<protein>
    <submittedName>
        <fullName evidence="4">Putative cointegrate resolution protein T</fullName>
    </submittedName>
</protein>
<evidence type="ECO:0000313" key="4">
    <source>
        <dbReference type="EMBL" id="AWV07283.1"/>
    </source>
</evidence>
<dbReference type="OrthoDB" id="583532at2"/>
<accession>A0A2U9T444</accession>
<evidence type="ECO:0000256" key="1">
    <source>
        <dbReference type="SAM" id="Coils"/>
    </source>
</evidence>
<evidence type="ECO:0000313" key="5">
    <source>
        <dbReference type="Proteomes" id="UP000249447"/>
    </source>
</evidence>